<organism evidence="15 16">
    <name type="scientific">Phascolarctos cinereus</name>
    <name type="common">Koala</name>
    <dbReference type="NCBI Taxonomy" id="38626"/>
    <lineage>
        <taxon>Eukaryota</taxon>
        <taxon>Metazoa</taxon>
        <taxon>Chordata</taxon>
        <taxon>Craniata</taxon>
        <taxon>Vertebrata</taxon>
        <taxon>Euteleostomi</taxon>
        <taxon>Mammalia</taxon>
        <taxon>Metatheria</taxon>
        <taxon>Diprotodontia</taxon>
        <taxon>Phascolarctidae</taxon>
        <taxon>Phascolarctos</taxon>
    </lineage>
</organism>
<dbReference type="GO" id="GO:0005524">
    <property type="term" value="F:ATP binding"/>
    <property type="evidence" value="ECO:0007669"/>
    <property type="project" value="UniProtKB-UniRule"/>
</dbReference>
<dbReference type="FunFam" id="3.40.850.10:FF:000064">
    <property type="entry name" value="Kinesin-like protein"/>
    <property type="match status" value="1"/>
</dbReference>
<dbReference type="GeneID" id="110193771"/>
<dbReference type="InterPro" id="IPR027640">
    <property type="entry name" value="Kinesin-like_fam"/>
</dbReference>
<reference evidence="16" key="1">
    <citation type="submission" date="2025-08" db="UniProtKB">
        <authorList>
            <consortium name="RefSeq"/>
        </authorList>
    </citation>
    <scope>IDENTIFICATION</scope>
    <source>
        <tissue evidence="16">Spleen</tissue>
    </source>
</reference>
<dbReference type="InterPro" id="IPR001752">
    <property type="entry name" value="Kinesin_motor_dom"/>
</dbReference>
<feature type="domain" description="Kinesin motor" evidence="14">
    <location>
        <begin position="30"/>
        <end position="366"/>
    </location>
</feature>
<evidence type="ECO:0000256" key="11">
    <source>
        <dbReference type="RuleBase" id="RU000394"/>
    </source>
</evidence>
<proteinExistence type="inferred from homology"/>
<dbReference type="Gene3D" id="3.40.850.10">
    <property type="entry name" value="Kinesin motor domain"/>
    <property type="match status" value="1"/>
</dbReference>
<evidence type="ECO:0000256" key="4">
    <source>
        <dbReference type="ARBA" id="ARBA00022701"/>
    </source>
</evidence>
<dbReference type="GO" id="GO:0007018">
    <property type="term" value="P:microtubule-based movement"/>
    <property type="evidence" value="ECO:0007669"/>
    <property type="project" value="InterPro"/>
</dbReference>
<feature type="region of interest" description="Disordered" evidence="13">
    <location>
        <begin position="635"/>
        <end position="665"/>
    </location>
</feature>
<dbReference type="GO" id="GO:0008017">
    <property type="term" value="F:microtubule binding"/>
    <property type="evidence" value="ECO:0007669"/>
    <property type="project" value="InterPro"/>
</dbReference>
<keyword evidence="6 10" id="KW-0067">ATP-binding</keyword>
<dbReference type="PROSITE" id="PS50067">
    <property type="entry name" value="KINESIN_MOTOR_2"/>
    <property type="match status" value="1"/>
</dbReference>
<dbReference type="KEGG" id="pcw:110193771"/>
<evidence type="ECO:0000313" key="16">
    <source>
        <dbReference type="RefSeq" id="XP_020821434.1"/>
    </source>
</evidence>
<keyword evidence="5 10" id="KW-0547">Nucleotide-binding</keyword>
<dbReference type="InterPro" id="IPR019821">
    <property type="entry name" value="Kinesin_motor_CS"/>
</dbReference>
<evidence type="ECO:0000259" key="14">
    <source>
        <dbReference type="PROSITE" id="PS50067"/>
    </source>
</evidence>
<keyword evidence="7 12" id="KW-0175">Coiled coil</keyword>
<dbReference type="InterPro" id="IPR027417">
    <property type="entry name" value="P-loop_NTPase"/>
</dbReference>
<evidence type="ECO:0000256" key="3">
    <source>
        <dbReference type="ARBA" id="ARBA00022553"/>
    </source>
</evidence>
<dbReference type="GO" id="GO:0003777">
    <property type="term" value="F:microtubule motor activity"/>
    <property type="evidence" value="ECO:0007669"/>
    <property type="project" value="InterPro"/>
</dbReference>
<evidence type="ECO:0000256" key="9">
    <source>
        <dbReference type="ARBA" id="ARBA00023212"/>
    </source>
</evidence>
<dbReference type="PRINTS" id="PR00380">
    <property type="entry name" value="KINESINHEAVY"/>
</dbReference>
<dbReference type="RefSeq" id="XP_020821434.1">
    <property type="nucleotide sequence ID" value="XM_020965775.1"/>
</dbReference>
<comment type="similarity">
    <text evidence="10 11">Belongs to the TRAFAC class myosin-kinesin ATPase superfamily. Kinesin family.</text>
</comment>
<dbReference type="Proteomes" id="UP000515140">
    <property type="component" value="Unplaced"/>
</dbReference>
<dbReference type="SMART" id="SM00129">
    <property type="entry name" value="KISc"/>
    <property type="match status" value="1"/>
</dbReference>
<dbReference type="InParanoid" id="A0A6P5IS59"/>
<dbReference type="PANTHER" id="PTHR47969">
    <property type="entry name" value="CHROMOSOME-ASSOCIATED KINESIN KIF4A-RELATED"/>
    <property type="match status" value="1"/>
</dbReference>
<dbReference type="CTD" id="113220"/>
<evidence type="ECO:0000256" key="13">
    <source>
        <dbReference type="SAM" id="MobiDB-lite"/>
    </source>
</evidence>
<keyword evidence="15" id="KW-1185">Reference proteome</keyword>
<dbReference type="PROSITE" id="PS00411">
    <property type="entry name" value="KINESIN_MOTOR_1"/>
    <property type="match status" value="1"/>
</dbReference>
<evidence type="ECO:0000256" key="12">
    <source>
        <dbReference type="SAM" id="Coils"/>
    </source>
</evidence>
<dbReference type="AlphaFoldDB" id="A0A6P5IS59"/>
<dbReference type="PANTHER" id="PTHR47969:SF33">
    <property type="entry name" value="KINESIN-LIKE PROTEIN"/>
    <property type="match status" value="1"/>
</dbReference>
<keyword evidence="3" id="KW-0597">Phosphoprotein</keyword>
<feature type="coiled-coil region" evidence="12">
    <location>
        <begin position="428"/>
        <end position="469"/>
    </location>
</feature>
<feature type="binding site" evidence="10">
    <location>
        <begin position="114"/>
        <end position="121"/>
    </location>
    <ligand>
        <name>ATP</name>
        <dbReference type="ChEBI" id="CHEBI:30616"/>
    </ligand>
</feature>
<dbReference type="Pfam" id="PF00225">
    <property type="entry name" value="Kinesin"/>
    <property type="match status" value="1"/>
</dbReference>
<evidence type="ECO:0000256" key="2">
    <source>
        <dbReference type="ARBA" id="ARBA00022490"/>
    </source>
</evidence>
<feature type="region of interest" description="Disordered" evidence="13">
    <location>
        <begin position="1"/>
        <end position="24"/>
    </location>
</feature>
<evidence type="ECO:0000313" key="15">
    <source>
        <dbReference type="Proteomes" id="UP000515140"/>
    </source>
</evidence>
<evidence type="ECO:0000256" key="1">
    <source>
        <dbReference type="ARBA" id="ARBA00004245"/>
    </source>
</evidence>
<dbReference type="GO" id="GO:0051231">
    <property type="term" value="P:spindle elongation"/>
    <property type="evidence" value="ECO:0007669"/>
    <property type="project" value="TreeGrafter"/>
</dbReference>
<comment type="subcellular location">
    <subcellularLocation>
        <location evidence="1">Cytoplasm</location>
        <location evidence="1">Cytoskeleton</location>
    </subcellularLocation>
</comment>
<dbReference type="CDD" id="cd00106">
    <property type="entry name" value="KISc"/>
    <property type="match status" value="1"/>
</dbReference>
<dbReference type="InterPro" id="IPR036961">
    <property type="entry name" value="Kinesin_motor_dom_sf"/>
</dbReference>
<evidence type="ECO:0000256" key="7">
    <source>
        <dbReference type="ARBA" id="ARBA00023054"/>
    </source>
</evidence>
<keyword evidence="8 10" id="KW-0505">Motor protein</keyword>
<feature type="region of interest" description="Disordered" evidence="13">
    <location>
        <begin position="685"/>
        <end position="709"/>
    </location>
</feature>
<evidence type="ECO:0000256" key="6">
    <source>
        <dbReference type="ARBA" id="ARBA00022840"/>
    </source>
</evidence>
<evidence type="ECO:0000256" key="8">
    <source>
        <dbReference type="ARBA" id="ARBA00023175"/>
    </source>
</evidence>
<evidence type="ECO:0000256" key="5">
    <source>
        <dbReference type="ARBA" id="ARBA00022741"/>
    </source>
</evidence>
<dbReference type="FunCoup" id="A0A6P5IS59">
    <property type="interactions" value="28"/>
</dbReference>
<keyword evidence="2" id="KW-0963">Cytoplasm</keyword>
<keyword evidence="4 11" id="KW-0493">Microtubule</keyword>
<keyword evidence="9" id="KW-0206">Cytoskeleton</keyword>
<name>A0A6P5IS59_PHACI</name>
<sequence>MEVRNGEPFQCPTGNQPQALGERAEGMETPIQVVLRVRPMNQAELRRGEQSVLHCSGPRTLRVSPLGGGQDVAFHFSVVMDGARTQDEVFQGSGVQRLVELALRGFSCTAFTFGQTGSGKTYTLTGPSPQGEGETVPPSLTGLMQRSFACLLDKVQNVGTPITLSASYLEIYNEQVRDLLSQRPHHHLPVRWNKTRGFYVEKLKAVKFGTFEEVMELLLEGLRRRRSSAHSLNEVSSRSHALFTIHIQCPVGCPSRPKEQTFGKLCFVDLAGSEKVAATCSRGELMLEASNINRSLLALGHCISLLLDPRQKKNHIPYRDSKLTRLLADSLGGSGITLMVACVSPSAQSLPETLNTLRYASRAQRVTTRAMPKDPLGPQRLGLEEEIQQLRQENLMLKQMLEQPLGHRASRRKGSRSGWAERSLYGMLQEFMLENQQLREEKHQLRSSRDCAQKEKQVLVQQLNELNRRLLCSAGRSVRCPPQHFCSPSLLCPCSVSPGHCQTPACHQVLPPLCSCHCNQLCLLCYAPCAGSQLRQDQANQKESTADLKHYINRREGSLLPGYLPSQIFSELPPLHVFGAQTKTPWKMEVSSPQVQTQTIAPPPGPNLKEHPVKRKSSEWAWAHFLAETLAKEETSGRASQVMPSAPPLPQGPCSTPWRPGGVPSASRMLEEELEVLRDQIDCTLHLGQGKPPSSQEKHFGSGQHLPPC</sequence>
<dbReference type="GO" id="GO:0005874">
    <property type="term" value="C:microtubule"/>
    <property type="evidence" value="ECO:0007669"/>
    <property type="project" value="UniProtKB-KW"/>
</dbReference>
<evidence type="ECO:0000256" key="10">
    <source>
        <dbReference type="PROSITE-ProRule" id="PRU00283"/>
    </source>
</evidence>
<gene>
    <name evidence="16" type="primary">KIF12</name>
</gene>
<accession>A0A6P5IS59</accession>
<dbReference type="SUPFAM" id="SSF52540">
    <property type="entry name" value="P-loop containing nucleoside triphosphate hydrolases"/>
    <property type="match status" value="1"/>
</dbReference>
<protein>
    <recommendedName>
        <fullName evidence="11">Kinesin-like protein</fullName>
    </recommendedName>
</protein>
<dbReference type="GO" id="GO:0007052">
    <property type="term" value="P:mitotic spindle organization"/>
    <property type="evidence" value="ECO:0007669"/>
    <property type="project" value="TreeGrafter"/>
</dbReference>
<dbReference type="GO" id="GO:0005875">
    <property type="term" value="C:microtubule associated complex"/>
    <property type="evidence" value="ECO:0007669"/>
    <property type="project" value="TreeGrafter"/>
</dbReference>